<gene>
    <name evidence="2" type="ORF">H9787_07950</name>
</gene>
<feature type="transmembrane region" description="Helical" evidence="1">
    <location>
        <begin position="123"/>
        <end position="142"/>
    </location>
</feature>
<feature type="transmembrane region" description="Helical" evidence="1">
    <location>
        <begin position="232"/>
        <end position="255"/>
    </location>
</feature>
<name>A0A9D2LK75_9FIRM</name>
<reference evidence="2" key="2">
    <citation type="submission" date="2021-04" db="EMBL/GenBank/DDBJ databases">
        <authorList>
            <person name="Gilroy R."/>
        </authorList>
    </citation>
    <scope>NUCLEOTIDE SEQUENCE</scope>
    <source>
        <strain evidence="2">ChiBcec18-1249</strain>
    </source>
</reference>
<feature type="transmembrane region" description="Helical" evidence="1">
    <location>
        <begin position="301"/>
        <end position="321"/>
    </location>
</feature>
<evidence type="ECO:0000313" key="2">
    <source>
        <dbReference type="EMBL" id="HJB13630.1"/>
    </source>
</evidence>
<protein>
    <submittedName>
        <fullName evidence="2">YedE-related selenium metabolism membrane protein</fullName>
    </submittedName>
</protein>
<reference evidence="2" key="1">
    <citation type="journal article" date="2021" name="PeerJ">
        <title>Extensive microbial diversity within the chicken gut microbiome revealed by metagenomics and culture.</title>
        <authorList>
            <person name="Gilroy R."/>
            <person name="Ravi A."/>
            <person name="Getino M."/>
            <person name="Pursley I."/>
            <person name="Horton D.L."/>
            <person name="Alikhan N.F."/>
            <person name="Baker D."/>
            <person name="Gharbi K."/>
            <person name="Hall N."/>
            <person name="Watson M."/>
            <person name="Adriaenssens E.M."/>
            <person name="Foster-Nyarko E."/>
            <person name="Jarju S."/>
            <person name="Secka A."/>
            <person name="Antonio M."/>
            <person name="Oren A."/>
            <person name="Chaudhuri R.R."/>
            <person name="La Ragione R."/>
            <person name="Hildebrand F."/>
            <person name="Pallen M.J."/>
        </authorList>
    </citation>
    <scope>NUCLEOTIDE SEQUENCE</scope>
    <source>
        <strain evidence="2">ChiBcec18-1249</strain>
    </source>
</reference>
<dbReference type="InterPro" id="IPR007272">
    <property type="entry name" value="Sulf_transp_TsuA/YedE"/>
</dbReference>
<comment type="caution">
    <text evidence="2">The sequence shown here is derived from an EMBL/GenBank/DDBJ whole genome shotgun (WGS) entry which is preliminary data.</text>
</comment>
<accession>A0A9D2LK75</accession>
<dbReference type="NCBIfam" id="TIGR04112">
    <property type="entry name" value="seleno_YedE"/>
    <property type="match status" value="1"/>
</dbReference>
<feature type="transmembrane region" description="Helical" evidence="1">
    <location>
        <begin position="92"/>
        <end position="117"/>
    </location>
</feature>
<feature type="transmembrane region" description="Helical" evidence="1">
    <location>
        <begin position="333"/>
        <end position="357"/>
    </location>
</feature>
<feature type="transmembrane region" description="Helical" evidence="1">
    <location>
        <begin position="267"/>
        <end position="289"/>
    </location>
</feature>
<feature type="transmembrane region" description="Helical" evidence="1">
    <location>
        <begin position="162"/>
        <end position="182"/>
    </location>
</feature>
<sequence length="368" mass="37622">MREKNWIRDYGLILVTGVAVGIAALVLTAAGNPKNMGFCIACFLRDIAGALGLHSAANVQYIRPEIVGIVLGATVAALAAKEFRAKAGSSPACRFVLGMFVMIGALVFLGCPLRMVIRLGGGDLTAVAGLVGFIAGILVGVVCLKKGFSLGRAYPVRMGEGFVLPGIMIVLLGLLLLVPGLLKFSEAGPGSMRAFWGISLAAGLVVGVLAQRSRLCMAGGMRDAVMLRDFKLLSGFLAIWVTVTVGNLILGSYDLSALSQPIAHSQYLWSALGMALVGWGSILLGGCPLRQLILAGEGNGDSAVTVLGMIVGAAVSHNFGLAGAADSIAEDGAYVVGGIGTAGMAAVAVGFVVLAVITATHLPKKEDA</sequence>
<evidence type="ECO:0000256" key="1">
    <source>
        <dbReference type="SAM" id="Phobius"/>
    </source>
</evidence>
<dbReference type="AlphaFoldDB" id="A0A9D2LK75"/>
<organism evidence="2 3">
    <name type="scientific">Candidatus Oscillibacter excrementigallinarum</name>
    <dbReference type="NCBI Taxonomy" id="2838716"/>
    <lineage>
        <taxon>Bacteria</taxon>
        <taxon>Bacillati</taxon>
        <taxon>Bacillota</taxon>
        <taxon>Clostridia</taxon>
        <taxon>Eubacteriales</taxon>
        <taxon>Oscillospiraceae</taxon>
        <taxon>Oscillibacter</taxon>
    </lineage>
</organism>
<keyword evidence="1" id="KW-0472">Membrane</keyword>
<dbReference type="Pfam" id="PF04143">
    <property type="entry name" value="Sulf_transp"/>
    <property type="match status" value="1"/>
</dbReference>
<dbReference type="EMBL" id="DWZJ01000069">
    <property type="protein sequence ID" value="HJB13630.1"/>
    <property type="molecule type" value="Genomic_DNA"/>
</dbReference>
<dbReference type="InterPro" id="IPR026366">
    <property type="entry name" value="Seleno_YedE"/>
</dbReference>
<feature type="transmembrane region" description="Helical" evidence="1">
    <location>
        <begin position="194"/>
        <end position="211"/>
    </location>
</feature>
<keyword evidence="1" id="KW-0812">Transmembrane</keyword>
<proteinExistence type="predicted"/>
<feature type="transmembrane region" description="Helical" evidence="1">
    <location>
        <begin position="61"/>
        <end position="80"/>
    </location>
</feature>
<feature type="transmembrane region" description="Helical" evidence="1">
    <location>
        <begin position="12"/>
        <end position="30"/>
    </location>
</feature>
<evidence type="ECO:0000313" key="3">
    <source>
        <dbReference type="Proteomes" id="UP000823824"/>
    </source>
</evidence>
<keyword evidence="1" id="KW-1133">Transmembrane helix</keyword>
<dbReference type="Proteomes" id="UP000823824">
    <property type="component" value="Unassembled WGS sequence"/>
</dbReference>